<keyword evidence="2" id="KW-1185">Reference proteome</keyword>
<evidence type="ECO:0000313" key="2">
    <source>
        <dbReference type="Proteomes" id="UP000800092"/>
    </source>
</evidence>
<organism evidence="1 2">
    <name type="scientific">Viridothelium virens</name>
    <name type="common">Speckled blister lichen</name>
    <name type="synonym">Trypethelium virens</name>
    <dbReference type="NCBI Taxonomy" id="1048519"/>
    <lineage>
        <taxon>Eukaryota</taxon>
        <taxon>Fungi</taxon>
        <taxon>Dikarya</taxon>
        <taxon>Ascomycota</taxon>
        <taxon>Pezizomycotina</taxon>
        <taxon>Dothideomycetes</taxon>
        <taxon>Dothideomycetes incertae sedis</taxon>
        <taxon>Trypetheliales</taxon>
        <taxon>Trypetheliaceae</taxon>
        <taxon>Viridothelium</taxon>
    </lineage>
</organism>
<dbReference type="AlphaFoldDB" id="A0A6A6H256"/>
<protein>
    <submittedName>
        <fullName evidence="1">Uncharacterized protein</fullName>
    </submittedName>
</protein>
<reference evidence="1" key="1">
    <citation type="journal article" date="2020" name="Stud. Mycol.">
        <title>101 Dothideomycetes genomes: a test case for predicting lifestyles and emergence of pathogens.</title>
        <authorList>
            <person name="Haridas S."/>
            <person name="Albert R."/>
            <person name="Binder M."/>
            <person name="Bloem J."/>
            <person name="Labutti K."/>
            <person name="Salamov A."/>
            <person name="Andreopoulos B."/>
            <person name="Baker S."/>
            <person name="Barry K."/>
            <person name="Bills G."/>
            <person name="Bluhm B."/>
            <person name="Cannon C."/>
            <person name="Castanera R."/>
            <person name="Culley D."/>
            <person name="Daum C."/>
            <person name="Ezra D."/>
            <person name="Gonzalez J."/>
            <person name="Henrissat B."/>
            <person name="Kuo A."/>
            <person name="Liang C."/>
            <person name="Lipzen A."/>
            <person name="Lutzoni F."/>
            <person name="Magnuson J."/>
            <person name="Mondo S."/>
            <person name="Nolan M."/>
            <person name="Ohm R."/>
            <person name="Pangilinan J."/>
            <person name="Park H.-J."/>
            <person name="Ramirez L."/>
            <person name="Alfaro M."/>
            <person name="Sun H."/>
            <person name="Tritt A."/>
            <person name="Yoshinaga Y."/>
            <person name="Zwiers L.-H."/>
            <person name="Turgeon B."/>
            <person name="Goodwin S."/>
            <person name="Spatafora J."/>
            <person name="Crous P."/>
            <person name="Grigoriev I."/>
        </authorList>
    </citation>
    <scope>NUCLEOTIDE SEQUENCE</scope>
    <source>
        <strain evidence="1">Tuck. ex Michener</strain>
    </source>
</reference>
<evidence type="ECO:0000313" key="1">
    <source>
        <dbReference type="EMBL" id="KAF2232052.1"/>
    </source>
</evidence>
<sequence length="167" mass="20106">MLRTWIQRLKNSNRNRRRSLRVSTVIPLYIDTLHEVYPKNDSRIAFLIREAQSKAAKPIWEDLERFASTGNDESDLDHFRLPRLTLEQRWDNLDYASYVQMLGGENPEEKLNRSIVRRLLRKQLTEKGGTWPKHMQLRVNQILKDEKLYWRHLSDRENDEDDKKMSD</sequence>
<proteinExistence type="predicted"/>
<dbReference type="Proteomes" id="UP000800092">
    <property type="component" value="Unassembled WGS sequence"/>
</dbReference>
<gene>
    <name evidence="1" type="ORF">EV356DRAFT_534897</name>
</gene>
<accession>A0A6A6H256</accession>
<name>A0A6A6H256_VIRVR</name>
<dbReference type="EMBL" id="ML991819">
    <property type="protein sequence ID" value="KAF2232052.1"/>
    <property type="molecule type" value="Genomic_DNA"/>
</dbReference>